<dbReference type="Proteomes" id="UP000199379">
    <property type="component" value="Unassembled WGS sequence"/>
</dbReference>
<dbReference type="AlphaFoldDB" id="A0A1H6TS90"/>
<dbReference type="RefSeq" id="WP_092362958.1">
    <property type="nucleotide sequence ID" value="NZ_BMGV01000002.1"/>
</dbReference>
<dbReference type="STRING" id="1227549.SAMN05444007_102430"/>
<name>A0A1H6TS90_9RHOB</name>
<protein>
    <recommendedName>
        <fullName evidence="3">Dihydroorotate dehydrogenase</fullName>
    </recommendedName>
</protein>
<dbReference type="OrthoDB" id="7863719at2"/>
<reference evidence="1 2" key="1">
    <citation type="submission" date="2016-10" db="EMBL/GenBank/DDBJ databases">
        <authorList>
            <person name="de Groot N.N."/>
        </authorList>
    </citation>
    <scope>NUCLEOTIDE SEQUENCE [LARGE SCALE GENOMIC DNA]</scope>
    <source>
        <strain evidence="1 2">DSM 29340</strain>
    </source>
</reference>
<gene>
    <name evidence="1" type="ORF">SAMN05444007_102430</name>
</gene>
<keyword evidence="2" id="KW-1185">Reference proteome</keyword>
<evidence type="ECO:0000313" key="1">
    <source>
        <dbReference type="EMBL" id="SEI82929.1"/>
    </source>
</evidence>
<sequence length="121" mass="12537">MTETERDLDAMLAAARARRDDLPDGLAARILADAATVQAAQTAGSERRLPTRGPGFWAQLRGALGGWPGLGGLATACAAGVWIGLAPPDFLPDPVTLVYQDEADLDVMGGASLSEFLSEDG</sequence>
<accession>A0A1H6TS90</accession>
<evidence type="ECO:0008006" key="3">
    <source>
        <dbReference type="Google" id="ProtNLM"/>
    </source>
</evidence>
<organism evidence="1 2">
    <name type="scientific">Cribrihabitans marinus</name>
    <dbReference type="NCBI Taxonomy" id="1227549"/>
    <lineage>
        <taxon>Bacteria</taxon>
        <taxon>Pseudomonadati</taxon>
        <taxon>Pseudomonadota</taxon>
        <taxon>Alphaproteobacteria</taxon>
        <taxon>Rhodobacterales</taxon>
        <taxon>Paracoccaceae</taxon>
        <taxon>Cribrihabitans</taxon>
    </lineage>
</organism>
<evidence type="ECO:0000313" key="2">
    <source>
        <dbReference type="Proteomes" id="UP000199379"/>
    </source>
</evidence>
<dbReference type="EMBL" id="FNYD01000002">
    <property type="protein sequence ID" value="SEI82929.1"/>
    <property type="molecule type" value="Genomic_DNA"/>
</dbReference>
<proteinExistence type="predicted"/>